<name>A0A511XJQ4_9PROT</name>
<evidence type="ECO:0000313" key="1">
    <source>
        <dbReference type="EMBL" id="GEN63172.1"/>
    </source>
</evidence>
<dbReference type="AlphaFoldDB" id="A0A511XJQ4"/>
<sequence length="62" mass="7009">MEVQNPKDTDADGSREEDRLPVLARQMLTFAQAWAVMHPAADAETRRLLVAMIEVEIMAHTM</sequence>
<dbReference type="RefSeq" id="WP_146887498.1">
    <property type="nucleotide sequence ID" value="NZ_BJYG01000017.1"/>
</dbReference>
<proteinExistence type="predicted"/>
<dbReference type="EMBL" id="BJYG01000017">
    <property type="protein sequence ID" value="GEN63172.1"/>
    <property type="molecule type" value="Genomic_DNA"/>
</dbReference>
<gene>
    <name evidence="1" type="ORF">AOE01nite_13960</name>
</gene>
<comment type="caution">
    <text evidence="1">The sequence shown here is derived from an EMBL/GenBank/DDBJ whole genome shotgun (WGS) entry which is preliminary data.</text>
</comment>
<protein>
    <submittedName>
        <fullName evidence="1">Uncharacterized protein</fullName>
    </submittedName>
</protein>
<organism evidence="1 2">
    <name type="scientific">Acetobacter oeni</name>
    <dbReference type="NCBI Taxonomy" id="304077"/>
    <lineage>
        <taxon>Bacteria</taxon>
        <taxon>Pseudomonadati</taxon>
        <taxon>Pseudomonadota</taxon>
        <taxon>Alphaproteobacteria</taxon>
        <taxon>Acetobacterales</taxon>
        <taxon>Acetobacteraceae</taxon>
        <taxon>Acetobacter</taxon>
    </lineage>
</organism>
<reference evidence="1 2" key="1">
    <citation type="submission" date="2019-07" db="EMBL/GenBank/DDBJ databases">
        <title>Whole genome shotgun sequence of Acetobacter oeni NBRC 105207.</title>
        <authorList>
            <person name="Hosoyama A."/>
            <person name="Uohara A."/>
            <person name="Ohji S."/>
            <person name="Ichikawa N."/>
        </authorList>
    </citation>
    <scope>NUCLEOTIDE SEQUENCE [LARGE SCALE GENOMIC DNA]</scope>
    <source>
        <strain evidence="1 2">NBRC 105207</strain>
    </source>
</reference>
<dbReference type="Proteomes" id="UP000321746">
    <property type="component" value="Unassembled WGS sequence"/>
</dbReference>
<evidence type="ECO:0000313" key="2">
    <source>
        <dbReference type="Proteomes" id="UP000321746"/>
    </source>
</evidence>
<accession>A0A511XJQ4</accession>
<keyword evidence="2" id="KW-1185">Reference proteome</keyword>